<name>A0A2P2ITW9_RHIMU</name>
<proteinExistence type="predicted"/>
<organism evidence="1">
    <name type="scientific">Rhizophora mucronata</name>
    <name type="common">Asiatic mangrove</name>
    <dbReference type="NCBI Taxonomy" id="61149"/>
    <lineage>
        <taxon>Eukaryota</taxon>
        <taxon>Viridiplantae</taxon>
        <taxon>Streptophyta</taxon>
        <taxon>Embryophyta</taxon>
        <taxon>Tracheophyta</taxon>
        <taxon>Spermatophyta</taxon>
        <taxon>Magnoliopsida</taxon>
        <taxon>eudicotyledons</taxon>
        <taxon>Gunneridae</taxon>
        <taxon>Pentapetalae</taxon>
        <taxon>rosids</taxon>
        <taxon>fabids</taxon>
        <taxon>Malpighiales</taxon>
        <taxon>Rhizophoraceae</taxon>
        <taxon>Rhizophora</taxon>
    </lineage>
</organism>
<accession>A0A2P2ITW9</accession>
<protein>
    <submittedName>
        <fullName evidence="1">Kelch repeat-containing F-box family protein</fullName>
    </submittedName>
</protein>
<reference evidence="1" key="1">
    <citation type="submission" date="2018-02" db="EMBL/GenBank/DDBJ databases">
        <title>Rhizophora mucronata_Transcriptome.</title>
        <authorList>
            <person name="Meera S.P."/>
            <person name="Sreeshan A."/>
            <person name="Augustine A."/>
        </authorList>
    </citation>
    <scope>NUCLEOTIDE SEQUENCE</scope>
    <source>
        <tissue evidence="1">Leaf</tissue>
    </source>
</reference>
<dbReference type="AlphaFoldDB" id="A0A2P2ITW9"/>
<dbReference type="EMBL" id="GGEC01004144">
    <property type="protein sequence ID" value="MBW84627.1"/>
    <property type="molecule type" value="Transcribed_RNA"/>
</dbReference>
<evidence type="ECO:0000313" key="1">
    <source>
        <dbReference type="EMBL" id="MBW84627.1"/>
    </source>
</evidence>
<sequence>MESVLGSPHKSYRKSFASCRWNYVGTDVVHLSYTWNQPNLKLSPSRNIETRNICLKLVNAIPTLDSSIQSSYDGATAAGNI</sequence>